<dbReference type="SUPFAM" id="SSF55031">
    <property type="entry name" value="Bacterial exopeptidase dimerisation domain"/>
    <property type="match status" value="1"/>
</dbReference>
<dbReference type="GO" id="GO:0006526">
    <property type="term" value="P:L-arginine biosynthetic process"/>
    <property type="evidence" value="ECO:0007669"/>
    <property type="project" value="TreeGrafter"/>
</dbReference>
<dbReference type="EMBL" id="PRKZ01000007">
    <property type="protein sequence ID" value="RAW48788.1"/>
    <property type="molecule type" value="Genomic_DNA"/>
</dbReference>
<dbReference type="Proteomes" id="UP000250583">
    <property type="component" value="Unassembled WGS sequence"/>
</dbReference>
<keyword evidence="8" id="KW-0482">Metalloprotease</keyword>
<dbReference type="Gene3D" id="3.30.70.360">
    <property type="match status" value="2"/>
</dbReference>
<organism evidence="9 12">
    <name type="scientific">Faecalibacterium prausnitzii</name>
    <dbReference type="NCBI Taxonomy" id="853"/>
    <lineage>
        <taxon>Bacteria</taxon>
        <taxon>Bacillati</taxon>
        <taxon>Bacillota</taxon>
        <taxon>Clostridia</taxon>
        <taxon>Eubacteriales</taxon>
        <taxon>Oscillospiraceae</taxon>
        <taxon>Faecalibacterium</taxon>
    </lineage>
</organism>
<keyword evidence="4" id="KW-0479">Metal-binding</keyword>
<evidence type="ECO:0000256" key="4">
    <source>
        <dbReference type="ARBA" id="ARBA00022723"/>
    </source>
</evidence>
<sequence>MDQALNQKIDAFIAANKEQILQDIAALVAINSVEGEPAEGAPYGVGPRAALDKTLELAAGMGFATRNCENHIGYAELAGADPEKYLATICHVDVVPEGNGWTADPFTMQIKDNYMIGRGVADDKGPMVATLYALKFLKEEGVSLRYPIRALVGDNEETHMRDVDYYLEHYKAPVFCFTPDAEFPVCNGEKGQFNGKLVSPVCNGEIKEFVGGVANNAVPDRASALVETDITKLSNAPNITLEPEGNGVRIRGWGKSGHAAMPEGTVNAIGLVVNYLLDNNLCNDAEREYLKAIQKLHSSTAGEGLGIQCADGPFGPLTIIGGRIYMENGRIVQTLDSRFPTCTDGETIEKQIKAAIGSGAELTDIGVNKPFYIEADTPAIKACIDTYNEVTGDHATPFTMGGGTYARHFPYAVSFGPEHAELPIPEFGGPMHGANESAPIDKLLEALKIYILALLRLEEIDF</sequence>
<dbReference type="InterPro" id="IPR050072">
    <property type="entry name" value="Peptidase_M20A"/>
</dbReference>
<evidence type="ECO:0000256" key="8">
    <source>
        <dbReference type="ARBA" id="ARBA00023049"/>
    </source>
</evidence>
<dbReference type="SUPFAM" id="SSF53187">
    <property type="entry name" value="Zn-dependent exopeptidases"/>
    <property type="match status" value="1"/>
</dbReference>
<evidence type="ECO:0000256" key="2">
    <source>
        <dbReference type="ARBA" id="ARBA00006247"/>
    </source>
</evidence>
<evidence type="ECO:0000313" key="10">
    <source>
        <dbReference type="EMBL" id="RAW56811.1"/>
    </source>
</evidence>
<dbReference type="GO" id="GO:0008237">
    <property type="term" value="F:metallopeptidase activity"/>
    <property type="evidence" value="ECO:0007669"/>
    <property type="project" value="UniProtKB-KW"/>
</dbReference>
<dbReference type="InterPro" id="IPR002933">
    <property type="entry name" value="Peptidase_M20"/>
</dbReference>
<evidence type="ECO:0000256" key="1">
    <source>
        <dbReference type="ARBA" id="ARBA00001947"/>
    </source>
</evidence>
<dbReference type="GO" id="GO:0006508">
    <property type="term" value="P:proteolysis"/>
    <property type="evidence" value="ECO:0007669"/>
    <property type="project" value="UniProtKB-KW"/>
</dbReference>
<dbReference type="GO" id="GO:0008777">
    <property type="term" value="F:acetylornithine deacetylase activity"/>
    <property type="evidence" value="ECO:0007669"/>
    <property type="project" value="TreeGrafter"/>
</dbReference>
<comment type="caution">
    <text evidence="9">The sequence shown here is derived from an EMBL/GenBank/DDBJ whole genome shotgun (WGS) entry which is preliminary data.</text>
</comment>
<evidence type="ECO:0000256" key="7">
    <source>
        <dbReference type="ARBA" id="ARBA00022997"/>
    </source>
</evidence>
<comment type="cofactor">
    <cofactor evidence="1">
        <name>Zn(2+)</name>
        <dbReference type="ChEBI" id="CHEBI:29105"/>
    </cofactor>
</comment>
<dbReference type="GO" id="GO:0008270">
    <property type="term" value="F:zinc ion binding"/>
    <property type="evidence" value="ECO:0007669"/>
    <property type="project" value="InterPro"/>
</dbReference>
<name>A0A329TIJ4_9FIRM</name>
<dbReference type="EMBL" id="PRLE01000010">
    <property type="protein sequence ID" value="RAW56811.1"/>
    <property type="molecule type" value="Genomic_DNA"/>
</dbReference>
<proteinExistence type="inferred from homology"/>
<keyword evidence="5" id="KW-0378">Hydrolase</keyword>
<evidence type="ECO:0000256" key="5">
    <source>
        <dbReference type="ARBA" id="ARBA00022801"/>
    </source>
</evidence>
<dbReference type="RefSeq" id="WP_112115898.1">
    <property type="nucleotide sequence ID" value="NZ_PRKZ01000007.1"/>
</dbReference>
<comment type="similarity">
    <text evidence="2">Belongs to the peptidase M20A family.</text>
</comment>
<keyword evidence="6" id="KW-0862">Zinc</keyword>
<reference evidence="11 12" key="1">
    <citation type="submission" date="2018-02" db="EMBL/GenBank/DDBJ databases">
        <title>Complete genome sequencing of Faecalibacterium prausnitzii strains isolated from the human gut.</title>
        <authorList>
            <person name="Fitzgerald B.C."/>
            <person name="Shkoporov A.N."/>
            <person name="Ross P.R."/>
            <person name="Hill C."/>
        </authorList>
    </citation>
    <scope>NUCLEOTIDE SEQUENCE [LARGE SCALE GENOMIC DNA]</scope>
    <source>
        <strain evidence="10 11">APC923/61-1</strain>
        <strain evidence="9 12">APC942/8-14-2</strain>
    </source>
</reference>
<evidence type="ECO:0000256" key="3">
    <source>
        <dbReference type="ARBA" id="ARBA00022670"/>
    </source>
</evidence>
<keyword evidence="7" id="KW-0224">Dipeptidase</keyword>
<dbReference type="OrthoDB" id="9761532at2"/>
<keyword evidence="3" id="KW-0645">Protease</keyword>
<dbReference type="GO" id="GO:0016805">
    <property type="term" value="F:dipeptidase activity"/>
    <property type="evidence" value="ECO:0007669"/>
    <property type="project" value="UniProtKB-KW"/>
</dbReference>
<dbReference type="Gene3D" id="3.40.630.10">
    <property type="entry name" value="Zn peptidases"/>
    <property type="match status" value="1"/>
</dbReference>
<dbReference type="PANTHER" id="PTHR43808:SF31">
    <property type="entry name" value="N-ACETYL-L-CITRULLINE DEACETYLASE"/>
    <property type="match status" value="1"/>
</dbReference>
<dbReference type="Proteomes" id="UP000251634">
    <property type="component" value="Unassembled WGS sequence"/>
</dbReference>
<dbReference type="PANTHER" id="PTHR43808">
    <property type="entry name" value="ACETYLORNITHINE DEACETYLASE"/>
    <property type="match status" value="1"/>
</dbReference>
<dbReference type="AlphaFoldDB" id="A0A329TIJ4"/>
<evidence type="ECO:0000313" key="11">
    <source>
        <dbReference type="Proteomes" id="UP000250583"/>
    </source>
</evidence>
<accession>A0A329TIJ4</accession>
<dbReference type="InterPro" id="IPR036264">
    <property type="entry name" value="Bact_exopeptidase_dim_dom"/>
</dbReference>
<protein>
    <submittedName>
        <fullName evidence="9">Dipeptidase</fullName>
    </submittedName>
</protein>
<dbReference type="NCBIfam" id="TIGR01887">
    <property type="entry name" value="dipeptidaselike"/>
    <property type="match status" value="1"/>
</dbReference>
<evidence type="ECO:0000256" key="6">
    <source>
        <dbReference type="ARBA" id="ARBA00022833"/>
    </source>
</evidence>
<dbReference type="InterPro" id="IPR010964">
    <property type="entry name" value="M20A_pepV-rel"/>
</dbReference>
<evidence type="ECO:0000313" key="12">
    <source>
        <dbReference type="Proteomes" id="UP000251634"/>
    </source>
</evidence>
<evidence type="ECO:0000313" key="9">
    <source>
        <dbReference type="EMBL" id="RAW48788.1"/>
    </source>
</evidence>
<gene>
    <name evidence="10" type="ORF">C4N22_12415</name>
    <name evidence="9" type="ORF">C4N25_09690</name>
</gene>
<dbReference type="Pfam" id="PF01546">
    <property type="entry name" value="Peptidase_M20"/>
    <property type="match status" value="1"/>
</dbReference>